<evidence type="ECO:0000256" key="1">
    <source>
        <dbReference type="SAM" id="Phobius"/>
    </source>
</evidence>
<keyword evidence="3" id="KW-1185">Reference proteome</keyword>
<feature type="transmembrane region" description="Helical" evidence="1">
    <location>
        <begin position="107"/>
        <end position="127"/>
    </location>
</feature>
<gene>
    <name evidence="2" type="ORF">ACFO4L_12015</name>
</gene>
<reference evidence="3" key="1">
    <citation type="journal article" date="2019" name="Int. J. Syst. Evol. Microbiol.">
        <title>The Global Catalogue of Microorganisms (GCM) 10K type strain sequencing project: providing services to taxonomists for standard genome sequencing and annotation.</title>
        <authorList>
            <consortium name="The Broad Institute Genomics Platform"/>
            <consortium name="The Broad Institute Genome Sequencing Center for Infectious Disease"/>
            <person name="Wu L."/>
            <person name="Ma J."/>
        </authorList>
    </citation>
    <scope>NUCLEOTIDE SEQUENCE [LARGE SCALE GENOMIC DNA]</scope>
    <source>
        <strain evidence="3">JCM 12165</strain>
    </source>
</reference>
<evidence type="ECO:0000313" key="3">
    <source>
        <dbReference type="Proteomes" id="UP001595896"/>
    </source>
</evidence>
<feature type="transmembrane region" description="Helical" evidence="1">
    <location>
        <begin position="47"/>
        <end position="67"/>
    </location>
</feature>
<keyword evidence="1" id="KW-0472">Membrane</keyword>
<dbReference type="Proteomes" id="UP001595896">
    <property type="component" value="Unassembled WGS sequence"/>
</dbReference>
<dbReference type="EMBL" id="JBHSGK010000013">
    <property type="protein sequence ID" value="MFC4737317.1"/>
    <property type="molecule type" value="Genomic_DNA"/>
</dbReference>
<keyword evidence="1" id="KW-0812">Transmembrane</keyword>
<protein>
    <recommendedName>
        <fullName evidence="4">DUF4181 domain-containing protein</fullName>
    </recommendedName>
</protein>
<proteinExistence type="predicted"/>
<evidence type="ECO:0008006" key="4">
    <source>
        <dbReference type="Google" id="ProtNLM"/>
    </source>
</evidence>
<keyword evidence="1" id="KW-1133">Transmembrane helix</keyword>
<organism evidence="2 3">
    <name type="scientific">Bacillus daqingensis</name>
    <dbReference type="NCBI Taxonomy" id="872396"/>
    <lineage>
        <taxon>Bacteria</taxon>
        <taxon>Bacillati</taxon>
        <taxon>Bacillota</taxon>
        <taxon>Bacilli</taxon>
        <taxon>Bacillales</taxon>
        <taxon>Bacillaceae</taxon>
        <taxon>Bacillus</taxon>
    </lineage>
</organism>
<accession>A0ABV9NYW1</accession>
<evidence type="ECO:0000313" key="2">
    <source>
        <dbReference type="EMBL" id="MFC4737317.1"/>
    </source>
</evidence>
<name>A0ABV9NYW1_9BACI</name>
<sequence length="128" mass="14382">MNGLFILSGILAIVTCFSHAAWGEKRIIQNLRKSNATSLTKASFHVSWHQLSAFLFVTGSFLIMYGLQLSLALFDFFIGYVISVFLVQNIVFIVINVRFYQETLLAALYPVINVFVMITLLTIGTLLL</sequence>
<comment type="caution">
    <text evidence="2">The sequence shown here is derived from an EMBL/GenBank/DDBJ whole genome shotgun (WGS) entry which is preliminary data.</text>
</comment>
<dbReference type="RefSeq" id="WP_377909918.1">
    <property type="nucleotide sequence ID" value="NZ_JBHSGK010000013.1"/>
</dbReference>
<feature type="transmembrane region" description="Helical" evidence="1">
    <location>
        <begin position="74"/>
        <end position="95"/>
    </location>
</feature>